<feature type="region of interest" description="Disordered" evidence="1">
    <location>
        <begin position="1"/>
        <end position="43"/>
    </location>
</feature>
<accession>A0ABQ0LZS7</accession>
<dbReference type="EMBL" id="DF849315">
    <property type="protein sequence ID" value="GAT56566.1"/>
    <property type="molecule type" value="Genomic_DNA"/>
</dbReference>
<evidence type="ECO:0000313" key="3">
    <source>
        <dbReference type="Proteomes" id="UP000815677"/>
    </source>
</evidence>
<protein>
    <submittedName>
        <fullName evidence="2">Uncharacterized protein</fullName>
    </submittedName>
</protein>
<feature type="region of interest" description="Disordered" evidence="1">
    <location>
        <begin position="89"/>
        <end position="167"/>
    </location>
</feature>
<feature type="compositionally biased region" description="Polar residues" evidence="1">
    <location>
        <begin position="131"/>
        <end position="149"/>
    </location>
</feature>
<keyword evidence="3" id="KW-1185">Reference proteome</keyword>
<dbReference type="Proteomes" id="UP000815677">
    <property type="component" value="Unassembled WGS sequence"/>
</dbReference>
<evidence type="ECO:0000256" key="1">
    <source>
        <dbReference type="SAM" id="MobiDB-lite"/>
    </source>
</evidence>
<organism evidence="2 3">
    <name type="scientific">Mycena chlorophos</name>
    <name type="common">Agaric fungus</name>
    <name type="synonym">Agaricus chlorophos</name>
    <dbReference type="NCBI Taxonomy" id="658473"/>
    <lineage>
        <taxon>Eukaryota</taxon>
        <taxon>Fungi</taxon>
        <taxon>Dikarya</taxon>
        <taxon>Basidiomycota</taxon>
        <taxon>Agaricomycotina</taxon>
        <taxon>Agaricomycetes</taxon>
        <taxon>Agaricomycetidae</taxon>
        <taxon>Agaricales</taxon>
        <taxon>Marasmiineae</taxon>
        <taxon>Mycenaceae</taxon>
        <taxon>Mycena</taxon>
    </lineage>
</organism>
<evidence type="ECO:0000313" key="2">
    <source>
        <dbReference type="EMBL" id="GAT56566.1"/>
    </source>
</evidence>
<reference evidence="2" key="1">
    <citation type="submission" date="2014-09" db="EMBL/GenBank/DDBJ databases">
        <title>Genome sequence of the luminous mushroom Mycena chlorophos for searching fungal bioluminescence genes.</title>
        <authorList>
            <person name="Tanaka Y."/>
            <person name="Kasuga D."/>
            <person name="Oba Y."/>
            <person name="Hase S."/>
            <person name="Sato K."/>
            <person name="Oba Y."/>
            <person name="Sakakibara Y."/>
        </authorList>
    </citation>
    <scope>NUCLEOTIDE SEQUENCE</scope>
</reference>
<name>A0ABQ0LZS7_MYCCL</name>
<feature type="compositionally biased region" description="Acidic residues" evidence="1">
    <location>
        <begin position="90"/>
        <end position="101"/>
    </location>
</feature>
<feature type="compositionally biased region" description="Polar residues" evidence="1">
    <location>
        <begin position="1"/>
        <end position="11"/>
    </location>
</feature>
<gene>
    <name evidence="2" type="ORF">MCHLO_13210</name>
</gene>
<feature type="compositionally biased region" description="Low complexity" evidence="1">
    <location>
        <begin position="30"/>
        <end position="42"/>
    </location>
</feature>
<proteinExistence type="predicted"/>
<sequence length="263" mass="28479">MHARARSQSQAHGPPSPPSRIRTHRRRRTISVVSTRSSDTTSKLVLPVQSSSTITKASRNALGQGSFTLTGCARDALLEVAFSFPRFETDGYDDASEDDSDSAPPSPTTRTRDTSAVGQRTSFRPRRSDSGTDSDASIPSISRTASTFQERPPMPPGWGNGGHVQRSSRPLVLPVTSRSRAATLPLVLAKPPSPSQNRHPGIHAVLDGLEQTSRINTGRVTCAACKKTGVNFPRCRHCGQLWCCRECRTSSLHRCTKSNAYGV</sequence>